<evidence type="ECO:0000256" key="2">
    <source>
        <dbReference type="ARBA" id="ARBA00022801"/>
    </source>
</evidence>
<reference evidence="5" key="1">
    <citation type="submission" date="2021-03" db="EMBL/GenBank/DDBJ databases">
        <title>Antimicrobial resistance genes in bacteria isolated from Japanese honey, and their potential for conferring macrolide and lincosamide resistance in the American foulbrood pathogen Paenibacillus larvae.</title>
        <authorList>
            <person name="Okamoto M."/>
            <person name="Kumagai M."/>
            <person name="Kanamori H."/>
            <person name="Takamatsu D."/>
        </authorList>
    </citation>
    <scope>NUCLEOTIDE SEQUENCE</scope>
    <source>
        <strain evidence="5">J43TS3</strain>
    </source>
</reference>
<dbReference type="GO" id="GO:0005524">
    <property type="term" value="F:ATP binding"/>
    <property type="evidence" value="ECO:0007669"/>
    <property type="project" value="UniProtKB-KW"/>
</dbReference>
<dbReference type="Proteomes" id="UP000676917">
    <property type="component" value="Unassembled WGS sequence"/>
</dbReference>
<dbReference type="AlphaFoldDB" id="A0A919X5U4"/>
<proteinExistence type="predicted"/>
<dbReference type="EMBL" id="BORP01000001">
    <property type="protein sequence ID" value="GIO26462.1"/>
    <property type="molecule type" value="Genomic_DNA"/>
</dbReference>
<sequence length="234" mass="26270">MQIQPNGDQAVIIQFSADVSLETNIKINQFCLKLESSNLKGVVEWVPSYNSVTIYYDPSIILYQELVERISLLAQETDNDSPIDQRTIFIPVLYGGEHGPDLQKLANSKGISEEEIIALHEEPTYLIYMLGFLPGFPYLGGLNHRLSAPRLEKPRAIVPAGSVGIAHGQTGIYPIDSPGGWNIIGRTPVEIYNLAQAQKAFLFQPGDWVKFYRITESEYKEIIQDSTFQVKIVR</sequence>
<name>A0A919X5U4_9BACI</name>
<dbReference type="InterPro" id="IPR029000">
    <property type="entry name" value="Cyclophilin-like_dom_sf"/>
</dbReference>
<dbReference type="GO" id="GO:0016787">
    <property type="term" value="F:hydrolase activity"/>
    <property type="evidence" value="ECO:0007669"/>
    <property type="project" value="UniProtKB-KW"/>
</dbReference>
<dbReference type="RefSeq" id="WP_212919917.1">
    <property type="nucleotide sequence ID" value="NZ_BORP01000001.1"/>
</dbReference>
<dbReference type="Gene3D" id="2.40.100.10">
    <property type="entry name" value="Cyclophilin-like"/>
    <property type="match status" value="1"/>
</dbReference>
<keyword evidence="2 5" id="KW-0378">Hydrolase</keyword>
<dbReference type="InterPro" id="IPR010016">
    <property type="entry name" value="PxpB"/>
</dbReference>
<evidence type="ECO:0000259" key="4">
    <source>
        <dbReference type="SMART" id="SM00796"/>
    </source>
</evidence>
<evidence type="ECO:0000313" key="6">
    <source>
        <dbReference type="Proteomes" id="UP000676917"/>
    </source>
</evidence>
<keyword evidence="6" id="KW-1185">Reference proteome</keyword>
<gene>
    <name evidence="5" type="ORF">J43TS3_10730</name>
</gene>
<evidence type="ECO:0000256" key="1">
    <source>
        <dbReference type="ARBA" id="ARBA00022741"/>
    </source>
</evidence>
<evidence type="ECO:0000313" key="5">
    <source>
        <dbReference type="EMBL" id="GIO26462.1"/>
    </source>
</evidence>
<dbReference type="SUPFAM" id="SSF160467">
    <property type="entry name" value="PH0987 N-terminal domain-like"/>
    <property type="match status" value="1"/>
</dbReference>
<keyword evidence="3" id="KW-0067">ATP-binding</keyword>
<comment type="caution">
    <text evidence="5">The sequence shown here is derived from an EMBL/GenBank/DDBJ whole genome shotgun (WGS) entry which is preliminary data.</text>
</comment>
<dbReference type="PANTHER" id="PTHR34698:SF2">
    <property type="entry name" value="5-OXOPROLINASE SUBUNIT B"/>
    <property type="match status" value="1"/>
</dbReference>
<dbReference type="SMART" id="SM00796">
    <property type="entry name" value="AHS1"/>
    <property type="match status" value="1"/>
</dbReference>
<protein>
    <submittedName>
        <fullName evidence="5">Allophanate hydrolase</fullName>
    </submittedName>
</protein>
<dbReference type="Pfam" id="PF02682">
    <property type="entry name" value="CT_C_D"/>
    <property type="match status" value="1"/>
</dbReference>
<evidence type="ECO:0000256" key="3">
    <source>
        <dbReference type="ARBA" id="ARBA00022840"/>
    </source>
</evidence>
<keyword evidence="1" id="KW-0547">Nucleotide-binding</keyword>
<accession>A0A919X5U4</accession>
<dbReference type="NCBIfam" id="TIGR00370">
    <property type="entry name" value="5-oxoprolinase subunit PxpB"/>
    <property type="match status" value="1"/>
</dbReference>
<feature type="domain" description="Carboxyltransferase" evidence="4">
    <location>
        <begin position="1"/>
        <end position="202"/>
    </location>
</feature>
<dbReference type="Gene3D" id="3.30.1360.40">
    <property type="match status" value="1"/>
</dbReference>
<dbReference type="PANTHER" id="PTHR34698">
    <property type="entry name" value="5-OXOPROLINASE SUBUNIT B"/>
    <property type="match status" value="1"/>
</dbReference>
<dbReference type="SUPFAM" id="SSF50891">
    <property type="entry name" value="Cyclophilin-like"/>
    <property type="match status" value="1"/>
</dbReference>
<dbReference type="InterPro" id="IPR003833">
    <property type="entry name" value="CT_C_D"/>
</dbReference>
<organism evidence="5 6">
    <name type="scientific">Ornithinibacillus bavariensis</name>
    <dbReference type="NCBI Taxonomy" id="545502"/>
    <lineage>
        <taxon>Bacteria</taxon>
        <taxon>Bacillati</taxon>
        <taxon>Bacillota</taxon>
        <taxon>Bacilli</taxon>
        <taxon>Bacillales</taxon>
        <taxon>Bacillaceae</taxon>
        <taxon>Ornithinibacillus</taxon>
    </lineage>
</organism>